<evidence type="ECO:0000313" key="5">
    <source>
        <dbReference type="EMBL" id="TWF42777.1"/>
    </source>
</evidence>
<evidence type="ECO:0000313" key="6">
    <source>
        <dbReference type="Proteomes" id="UP000320811"/>
    </source>
</evidence>
<dbReference type="PANTHER" id="PTHR43280:SF32">
    <property type="entry name" value="TRANSCRIPTIONAL REGULATORY PROTEIN"/>
    <property type="match status" value="1"/>
</dbReference>
<keyword evidence="6" id="KW-1185">Reference proteome</keyword>
<dbReference type="GO" id="GO:0003700">
    <property type="term" value="F:DNA-binding transcription factor activity"/>
    <property type="evidence" value="ECO:0007669"/>
    <property type="project" value="InterPro"/>
</dbReference>
<keyword evidence="2 5" id="KW-0238">DNA-binding</keyword>
<dbReference type="Gene3D" id="1.10.10.60">
    <property type="entry name" value="Homeodomain-like"/>
    <property type="match status" value="1"/>
</dbReference>
<keyword evidence="1" id="KW-0805">Transcription regulation</keyword>
<name>A0A561PXE5_9BACT</name>
<dbReference type="OrthoDB" id="2585681at2"/>
<accession>A0A561PXE5</accession>
<dbReference type="PANTHER" id="PTHR43280">
    <property type="entry name" value="ARAC-FAMILY TRANSCRIPTIONAL REGULATOR"/>
    <property type="match status" value="1"/>
</dbReference>
<dbReference type="GO" id="GO:0043565">
    <property type="term" value="F:sequence-specific DNA binding"/>
    <property type="evidence" value="ECO:0007669"/>
    <property type="project" value="InterPro"/>
</dbReference>
<dbReference type="RefSeq" id="WP_145667114.1">
    <property type="nucleotide sequence ID" value="NZ_VIWO01000002.1"/>
</dbReference>
<comment type="caution">
    <text evidence="5">The sequence shown here is derived from an EMBL/GenBank/DDBJ whole genome shotgun (WGS) entry which is preliminary data.</text>
</comment>
<proteinExistence type="predicted"/>
<dbReference type="InterPro" id="IPR018060">
    <property type="entry name" value="HTH_AraC"/>
</dbReference>
<dbReference type="SMART" id="SM00342">
    <property type="entry name" value="HTH_ARAC"/>
    <property type="match status" value="1"/>
</dbReference>
<evidence type="ECO:0000256" key="1">
    <source>
        <dbReference type="ARBA" id="ARBA00023015"/>
    </source>
</evidence>
<evidence type="ECO:0000259" key="4">
    <source>
        <dbReference type="PROSITE" id="PS01124"/>
    </source>
</evidence>
<sequence>MLRMKTDGISTLAINDNHFFWTGNAAAFHALYPLAQEPQRLGCYLLLCADPAGGQVTIDNSQVHLDRSGIICIKPNSVASIHLHSGSVICFTEDFFSLRYNSNVLYQFSFLAKEPGSFIPLPGPILAKWRQLTGLMQQEFHSRYKGADRVLRSYLNILLCMLDQCCSAETLAEKNNSRDEKIRSFEQLLETHYKVHKTPSFYASQLHITTNYLNKLCQQCKHISSGELIRKRVTIEAQRLLYHTGLSVAEIADTLGFESASYFATFFKKNTGIPPERFRKRE</sequence>
<evidence type="ECO:0000256" key="3">
    <source>
        <dbReference type="ARBA" id="ARBA00023163"/>
    </source>
</evidence>
<dbReference type="Pfam" id="PF12833">
    <property type="entry name" value="HTH_18"/>
    <property type="match status" value="1"/>
</dbReference>
<reference evidence="5 6" key="1">
    <citation type="submission" date="2019-06" db="EMBL/GenBank/DDBJ databases">
        <title>Sorghum-associated microbial communities from plants grown in Nebraska, USA.</title>
        <authorList>
            <person name="Schachtman D."/>
        </authorList>
    </citation>
    <scope>NUCLEOTIDE SEQUENCE [LARGE SCALE GENOMIC DNA]</scope>
    <source>
        <strain evidence="5 6">1209</strain>
    </source>
</reference>
<feature type="domain" description="HTH araC/xylS-type" evidence="4">
    <location>
        <begin position="183"/>
        <end position="281"/>
    </location>
</feature>
<keyword evidence="3" id="KW-0804">Transcription</keyword>
<gene>
    <name evidence="5" type="ORF">FHW36_102538</name>
</gene>
<dbReference type="EMBL" id="VIWO01000002">
    <property type="protein sequence ID" value="TWF42777.1"/>
    <property type="molecule type" value="Genomic_DNA"/>
</dbReference>
<dbReference type="InterPro" id="IPR009057">
    <property type="entry name" value="Homeodomain-like_sf"/>
</dbReference>
<dbReference type="InterPro" id="IPR020449">
    <property type="entry name" value="Tscrpt_reg_AraC-type_HTH"/>
</dbReference>
<dbReference type="AlphaFoldDB" id="A0A561PXE5"/>
<protein>
    <submittedName>
        <fullName evidence="5">AraC-like DNA-binding protein</fullName>
    </submittedName>
</protein>
<dbReference type="SUPFAM" id="SSF46689">
    <property type="entry name" value="Homeodomain-like"/>
    <property type="match status" value="1"/>
</dbReference>
<dbReference type="PROSITE" id="PS01124">
    <property type="entry name" value="HTH_ARAC_FAMILY_2"/>
    <property type="match status" value="1"/>
</dbReference>
<dbReference type="Proteomes" id="UP000320811">
    <property type="component" value="Unassembled WGS sequence"/>
</dbReference>
<evidence type="ECO:0000256" key="2">
    <source>
        <dbReference type="ARBA" id="ARBA00023125"/>
    </source>
</evidence>
<dbReference type="PRINTS" id="PR00032">
    <property type="entry name" value="HTHARAC"/>
</dbReference>
<organism evidence="5 6">
    <name type="scientific">Chitinophaga polysaccharea</name>
    <dbReference type="NCBI Taxonomy" id="1293035"/>
    <lineage>
        <taxon>Bacteria</taxon>
        <taxon>Pseudomonadati</taxon>
        <taxon>Bacteroidota</taxon>
        <taxon>Chitinophagia</taxon>
        <taxon>Chitinophagales</taxon>
        <taxon>Chitinophagaceae</taxon>
        <taxon>Chitinophaga</taxon>
    </lineage>
</organism>